<dbReference type="RefSeq" id="WP_172686071.1">
    <property type="nucleotide sequence ID" value="NZ_KR350502.1"/>
</dbReference>
<comment type="similarity">
    <text evidence="2">Belongs to the membrane fusion protein (MFP) (TC 8.A.1) family.</text>
</comment>
<feature type="domain" description="LcnD-like barrel-sandwich hybrid" evidence="8">
    <location>
        <begin position="60"/>
        <end position="261"/>
    </location>
</feature>
<evidence type="ECO:0000256" key="5">
    <source>
        <dbReference type="ARBA" id="ARBA00023136"/>
    </source>
</evidence>
<evidence type="ECO:0000313" key="10">
    <source>
        <dbReference type="EMBL" id="AKL79721.1"/>
    </source>
</evidence>
<feature type="domain" description="LcnD-like long helical bundle" evidence="7">
    <location>
        <begin position="104"/>
        <end position="176"/>
    </location>
</feature>
<evidence type="ECO:0000256" key="4">
    <source>
        <dbReference type="ARBA" id="ARBA00022989"/>
    </source>
</evidence>
<keyword evidence="3 6" id="KW-0812">Transmembrane</keyword>
<organism evidence="10">
    <name type="scientific">Weissella confusa</name>
    <name type="common">Lactobacillus confusus</name>
    <dbReference type="NCBI Taxonomy" id="1583"/>
    <lineage>
        <taxon>Bacteria</taxon>
        <taxon>Bacillati</taxon>
        <taxon>Bacillota</taxon>
        <taxon>Bacilli</taxon>
        <taxon>Lactobacillales</taxon>
        <taxon>Lactobacillaceae</taxon>
        <taxon>Weissella</taxon>
    </lineage>
</organism>
<dbReference type="InterPro" id="IPR058795">
    <property type="entry name" value="LcnD_C"/>
</dbReference>
<evidence type="ECO:0000259" key="8">
    <source>
        <dbReference type="Pfam" id="PF25935"/>
    </source>
</evidence>
<evidence type="ECO:0000259" key="7">
    <source>
        <dbReference type="Pfam" id="PF25887"/>
    </source>
</evidence>
<feature type="transmembrane region" description="Helical" evidence="6">
    <location>
        <begin position="24"/>
        <end position="41"/>
    </location>
</feature>
<dbReference type="SMR" id="A0A0N7CDD4"/>
<dbReference type="EMBL" id="KR350502">
    <property type="protein sequence ID" value="AKL79721.1"/>
    <property type="molecule type" value="Genomic_DNA"/>
</dbReference>
<gene>
    <name evidence="10" type="primary">bacE</name>
    <name evidence="10" type="ORF">pWcMBF8-1_9</name>
</gene>
<proteinExistence type="inferred from homology"/>
<dbReference type="InterPro" id="IPR050739">
    <property type="entry name" value="MFP"/>
</dbReference>
<keyword evidence="10" id="KW-0614">Plasmid</keyword>
<evidence type="ECO:0000256" key="3">
    <source>
        <dbReference type="ARBA" id="ARBA00022692"/>
    </source>
</evidence>
<evidence type="ECO:0000256" key="2">
    <source>
        <dbReference type="ARBA" id="ARBA00009477"/>
    </source>
</evidence>
<dbReference type="InterPro" id="IPR058794">
    <property type="entry name" value="HB_LcnD"/>
</dbReference>
<keyword evidence="4 6" id="KW-1133">Transmembrane helix</keyword>
<dbReference type="Pfam" id="PF25887">
    <property type="entry name" value="HB_LcnD"/>
    <property type="match status" value="1"/>
</dbReference>
<feature type="domain" description="LcnD-like C-terminal" evidence="9">
    <location>
        <begin position="266"/>
        <end position="354"/>
    </location>
</feature>
<dbReference type="PANTHER" id="PTHR30386:SF26">
    <property type="entry name" value="TRANSPORT PROTEIN COMB"/>
    <property type="match status" value="1"/>
</dbReference>
<name>A0A0N7CDD4_WEICO</name>
<dbReference type="InterPro" id="IPR058786">
    <property type="entry name" value="BSH_LcnD"/>
</dbReference>
<reference evidence="10" key="1">
    <citation type="submission" date="2015-04" db="EMBL/GenBank/DDBJ databases">
        <title>Plasmid pWcMBF8-1 isolated from Weissella confusa strain MBF8-1 carries a bacteriocin-encoding locus.</title>
        <authorList>
            <person name="Malik A."/>
            <person name="Heng N.C.K."/>
        </authorList>
    </citation>
    <scope>NUCLEOTIDE SEQUENCE</scope>
    <source>
        <strain evidence="10">MBF8-1</strain>
        <plasmid evidence="10">pWcMBF8-1</plasmid>
    </source>
</reference>
<evidence type="ECO:0000259" key="9">
    <source>
        <dbReference type="Pfam" id="PF25940"/>
    </source>
</evidence>
<keyword evidence="5 6" id="KW-0472">Membrane</keyword>
<comment type="subcellular location">
    <subcellularLocation>
        <location evidence="1">Membrane</location>
        <topology evidence="1">Single-pass membrane protein</topology>
    </subcellularLocation>
</comment>
<dbReference type="Pfam" id="PF25935">
    <property type="entry name" value="BSH_LcnD"/>
    <property type="match status" value="1"/>
</dbReference>
<dbReference type="PANTHER" id="PTHR30386">
    <property type="entry name" value="MEMBRANE FUSION SUBUNIT OF EMRAB-TOLC MULTIDRUG EFFLUX PUMP"/>
    <property type="match status" value="1"/>
</dbReference>
<dbReference type="Pfam" id="PF25940">
    <property type="entry name" value="LcnD_C"/>
    <property type="match status" value="1"/>
</dbReference>
<dbReference type="GO" id="GO:0016020">
    <property type="term" value="C:membrane"/>
    <property type="evidence" value="ECO:0007669"/>
    <property type="project" value="UniProtKB-SubCell"/>
</dbReference>
<protein>
    <submittedName>
        <fullName evidence="10">BacE</fullName>
    </submittedName>
</protein>
<dbReference type="AlphaFoldDB" id="A0A0N7CDD4"/>
<accession>A0A0N7CDD4</accession>
<dbReference type="Gene3D" id="2.40.30.170">
    <property type="match status" value="1"/>
</dbReference>
<evidence type="ECO:0000256" key="6">
    <source>
        <dbReference type="SAM" id="Phobius"/>
    </source>
</evidence>
<sequence length="368" mass="41254">MLNDNQFESSEFYNRRYGTFTTKLIWPVIMGIILLTFFMCFTKKEIVVKSVGTIDPAKTLAIIQSPSNNAVTKNNLKEGKPVQKGDVLVEFDKRDTKNDETVNNSKINKTESKLEGLNTFKQSIQTNKDLFNGNDNYGYADQFHDYQAQLADLQNSSAQTNADISAGDEKTHKKDNDLLRANQSLNNKESSLKAKTLADINNEISNLQDTNLELNCQSKNIDTDLLNQELLAPNNGILHVPNNKIQTKYLQSGSKIAEIYPNLNFNTKLTATFYIPTDKMNSLKPGQSIRFKANQNGPKPLLLTGKIKKIDSAESTTKEGSAYQITASLNPQKADYKQIHYGLTGNISIITGKKTWVNYIKDMIFKSA</sequence>
<evidence type="ECO:0000256" key="1">
    <source>
        <dbReference type="ARBA" id="ARBA00004167"/>
    </source>
</evidence>
<geneLocation type="plasmid" evidence="10">
    <name>pWcMBF8-1</name>
</geneLocation>